<sequence>MPRTDRVPRRRLDPDARREAILTAAAEAFAREPYAEVTLASVARLAGASEALLYRYFAGKEQLYTAVVGLAVEELLAAQAAALDGLPAGAPVRERVLAVTCVQLDHVADHPGAWALPLSGAASEPAATAELRLRAREDHVERLRGLLTPSGAARHEYALWGFFGFLDAVCLRWVRDGCPEHDRQPLLDAAVGALEGALGDWGA</sequence>
<gene>
    <name evidence="4" type="ORF">FHR80_000697</name>
</gene>
<name>A0A7W4Y9P3_9CELL</name>
<reference evidence="4 5" key="1">
    <citation type="submission" date="2020-08" db="EMBL/GenBank/DDBJ databases">
        <title>The Agave Microbiome: Exploring the role of microbial communities in plant adaptations to desert environments.</title>
        <authorList>
            <person name="Partida-Martinez L.P."/>
        </authorList>
    </citation>
    <scope>NUCLEOTIDE SEQUENCE [LARGE SCALE GENOMIC DNA]</scope>
    <source>
        <strain evidence="4 5">RAS26</strain>
    </source>
</reference>
<protein>
    <submittedName>
        <fullName evidence="4">AcrR family transcriptional regulator</fullName>
    </submittedName>
</protein>
<keyword evidence="1 2" id="KW-0238">DNA-binding</keyword>
<dbReference type="PANTHER" id="PTHR30055:SF174">
    <property type="entry name" value="TRANSCRIPTIONAL REGULATORY PROTEIN (PROBABLY TETR-FAMILY)-RELATED"/>
    <property type="match status" value="1"/>
</dbReference>
<dbReference type="AlphaFoldDB" id="A0A7W4Y9P3"/>
<evidence type="ECO:0000313" key="4">
    <source>
        <dbReference type="EMBL" id="MBB2921803.1"/>
    </source>
</evidence>
<feature type="domain" description="HTH tetR-type" evidence="3">
    <location>
        <begin position="15"/>
        <end position="75"/>
    </location>
</feature>
<dbReference type="SUPFAM" id="SSF46689">
    <property type="entry name" value="Homeodomain-like"/>
    <property type="match status" value="1"/>
</dbReference>
<dbReference type="InterPro" id="IPR001647">
    <property type="entry name" value="HTH_TetR"/>
</dbReference>
<evidence type="ECO:0000256" key="1">
    <source>
        <dbReference type="ARBA" id="ARBA00023125"/>
    </source>
</evidence>
<dbReference type="PROSITE" id="PS50977">
    <property type="entry name" value="HTH_TETR_2"/>
    <property type="match status" value="1"/>
</dbReference>
<accession>A0A7W4Y9P3</accession>
<evidence type="ECO:0000256" key="2">
    <source>
        <dbReference type="PROSITE-ProRule" id="PRU00335"/>
    </source>
</evidence>
<proteinExistence type="predicted"/>
<dbReference type="GO" id="GO:0000976">
    <property type="term" value="F:transcription cis-regulatory region binding"/>
    <property type="evidence" value="ECO:0007669"/>
    <property type="project" value="TreeGrafter"/>
</dbReference>
<dbReference type="InterPro" id="IPR050109">
    <property type="entry name" value="HTH-type_TetR-like_transc_reg"/>
</dbReference>
<evidence type="ECO:0000259" key="3">
    <source>
        <dbReference type="PROSITE" id="PS50977"/>
    </source>
</evidence>
<dbReference type="GO" id="GO:0003700">
    <property type="term" value="F:DNA-binding transcription factor activity"/>
    <property type="evidence" value="ECO:0007669"/>
    <property type="project" value="TreeGrafter"/>
</dbReference>
<dbReference type="Pfam" id="PF00440">
    <property type="entry name" value="TetR_N"/>
    <property type="match status" value="1"/>
</dbReference>
<feature type="DNA-binding region" description="H-T-H motif" evidence="2">
    <location>
        <begin position="38"/>
        <end position="57"/>
    </location>
</feature>
<evidence type="ECO:0000313" key="5">
    <source>
        <dbReference type="Proteomes" id="UP000518206"/>
    </source>
</evidence>
<dbReference type="Proteomes" id="UP000518206">
    <property type="component" value="Unassembled WGS sequence"/>
</dbReference>
<dbReference type="EMBL" id="JACHVX010000001">
    <property type="protein sequence ID" value="MBB2921803.1"/>
    <property type="molecule type" value="Genomic_DNA"/>
</dbReference>
<dbReference type="PRINTS" id="PR00455">
    <property type="entry name" value="HTHTETR"/>
</dbReference>
<organism evidence="4 5">
    <name type="scientific">Cellulomonas cellasea</name>
    <dbReference type="NCBI Taxonomy" id="43670"/>
    <lineage>
        <taxon>Bacteria</taxon>
        <taxon>Bacillati</taxon>
        <taxon>Actinomycetota</taxon>
        <taxon>Actinomycetes</taxon>
        <taxon>Micrococcales</taxon>
        <taxon>Cellulomonadaceae</taxon>
        <taxon>Cellulomonas</taxon>
    </lineage>
</organism>
<comment type="caution">
    <text evidence="4">The sequence shown here is derived from an EMBL/GenBank/DDBJ whole genome shotgun (WGS) entry which is preliminary data.</text>
</comment>
<dbReference type="InterPro" id="IPR009057">
    <property type="entry name" value="Homeodomain-like_sf"/>
</dbReference>
<dbReference type="Gene3D" id="1.10.357.10">
    <property type="entry name" value="Tetracycline Repressor, domain 2"/>
    <property type="match status" value="1"/>
</dbReference>
<reference evidence="4 5" key="2">
    <citation type="submission" date="2020-08" db="EMBL/GenBank/DDBJ databases">
        <authorList>
            <person name="Partida-Martinez L."/>
            <person name="Huntemann M."/>
            <person name="Clum A."/>
            <person name="Wang J."/>
            <person name="Palaniappan K."/>
            <person name="Ritter S."/>
            <person name="Chen I.-M."/>
            <person name="Stamatis D."/>
            <person name="Reddy T."/>
            <person name="O'Malley R."/>
            <person name="Daum C."/>
            <person name="Shapiro N."/>
            <person name="Ivanova N."/>
            <person name="Kyrpides N."/>
            <person name="Woyke T."/>
        </authorList>
    </citation>
    <scope>NUCLEOTIDE SEQUENCE [LARGE SCALE GENOMIC DNA]</scope>
    <source>
        <strain evidence="4 5">RAS26</strain>
    </source>
</reference>
<dbReference type="RefSeq" id="WP_183294757.1">
    <property type="nucleotide sequence ID" value="NZ_JACHVX010000001.1"/>
</dbReference>
<dbReference type="PANTHER" id="PTHR30055">
    <property type="entry name" value="HTH-TYPE TRANSCRIPTIONAL REGULATOR RUTR"/>
    <property type="match status" value="1"/>
</dbReference>